<organism evidence="1 2">
    <name type="scientific">Amycolatopsis decaplanina DSM 44594</name>
    <dbReference type="NCBI Taxonomy" id="1284240"/>
    <lineage>
        <taxon>Bacteria</taxon>
        <taxon>Bacillati</taxon>
        <taxon>Actinomycetota</taxon>
        <taxon>Actinomycetes</taxon>
        <taxon>Pseudonocardiales</taxon>
        <taxon>Pseudonocardiaceae</taxon>
        <taxon>Amycolatopsis</taxon>
    </lineage>
</organism>
<proteinExistence type="predicted"/>
<dbReference type="EMBL" id="AOHO01000074">
    <property type="protein sequence ID" value="EME53136.1"/>
    <property type="molecule type" value="Genomic_DNA"/>
</dbReference>
<dbReference type="PATRIC" id="fig|1284240.4.peg.6625"/>
<accession>M2WWL3</accession>
<evidence type="ECO:0000313" key="2">
    <source>
        <dbReference type="Proteomes" id="UP000054226"/>
    </source>
</evidence>
<keyword evidence="2" id="KW-1185">Reference proteome</keyword>
<sequence>MLAAVIAVRPVTVAASMFPGAARKAFAEPVSGLSVLRALDRICRVYALFSLAVPFFGLATAGA</sequence>
<evidence type="ECO:0000313" key="1">
    <source>
        <dbReference type="EMBL" id="EME53136.1"/>
    </source>
</evidence>
<gene>
    <name evidence="1" type="ORF">H074_32497</name>
</gene>
<dbReference type="Proteomes" id="UP000054226">
    <property type="component" value="Unassembled WGS sequence"/>
</dbReference>
<protein>
    <submittedName>
        <fullName evidence="1">Uncharacterized protein</fullName>
    </submittedName>
</protein>
<dbReference type="AlphaFoldDB" id="M2WWL3"/>
<name>M2WWL3_9PSEU</name>
<reference evidence="1 2" key="1">
    <citation type="journal article" date="2013" name="Genome Announc.">
        <title>Draft Genome Sequence of Amycolatopsis decaplanina Strain DSM 44594T.</title>
        <authorList>
            <person name="Kaur N."/>
            <person name="Kumar S."/>
            <person name="Bala M."/>
            <person name="Raghava G.P."/>
            <person name="Mayilraj S."/>
        </authorList>
    </citation>
    <scope>NUCLEOTIDE SEQUENCE [LARGE SCALE GENOMIC DNA]</scope>
    <source>
        <strain evidence="1 2">DSM 44594</strain>
    </source>
</reference>
<comment type="caution">
    <text evidence="1">The sequence shown here is derived from an EMBL/GenBank/DDBJ whole genome shotgun (WGS) entry which is preliminary data.</text>
</comment>